<keyword evidence="2" id="KW-1185">Reference proteome</keyword>
<evidence type="ECO:0008006" key="3">
    <source>
        <dbReference type="Google" id="ProtNLM"/>
    </source>
</evidence>
<dbReference type="Gene3D" id="1.10.287.1060">
    <property type="entry name" value="ESAT-6-like"/>
    <property type="match status" value="1"/>
</dbReference>
<evidence type="ECO:0000313" key="1">
    <source>
        <dbReference type="EMBL" id="GAA0518306.1"/>
    </source>
</evidence>
<gene>
    <name evidence="1" type="ORF">GCM10009533_16750</name>
</gene>
<dbReference type="EMBL" id="BAAAGS010000008">
    <property type="protein sequence ID" value="GAA0518306.1"/>
    <property type="molecule type" value="Genomic_DNA"/>
</dbReference>
<comment type="caution">
    <text evidence="1">The sequence shown here is derived from an EMBL/GenBank/DDBJ whole genome shotgun (WGS) entry which is preliminary data.</text>
</comment>
<organism evidence="1 2">
    <name type="scientific">Saccharopolyspora erythraea</name>
    <name type="common">Streptomyces erythraeus</name>
    <dbReference type="NCBI Taxonomy" id="1836"/>
    <lineage>
        <taxon>Bacteria</taxon>
        <taxon>Bacillati</taxon>
        <taxon>Actinomycetota</taxon>
        <taxon>Actinomycetes</taxon>
        <taxon>Pseudonocardiales</taxon>
        <taxon>Pseudonocardiaceae</taxon>
        <taxon>Saccharopolyspora</taxon>
    </lineage>
</organism>
<proteinExistence type="predicted"/>
<evidence type="ECO:0000313" key="2">
    <source>
        <dbReference type="Proteomes" id="UP001500729"/>
    </source>
</evidence>
<protein>
    <recommendedName>
        <fullName evidence="3">Excreted virulence factor EspC (Type VII ESX diderm)</fullName>
    </recommendedName>
</protein>
<name>A0ABN1CFS9_SACER</name>
<dbReference type="Proteomes" id="UP001500729">
    <property type="component" value="Unassembled WGS sequence"/>
</dbReference>
<sequence length="110" mass="11772">MSQPGIEAELEALRSDAGVWKTAAEDLRGVLEATRSLSVTAADVSMWASDRGMDGTLNAARDALADMLDQAAEYFREIGDDLLAAADQYEHDDALGKHGIQAVHGQLGER</sequence>
<accession>A0ABN1CFS9</accession>
<dbReference type="RefSeq" id="WP_009942679.1">
    <property type="nucleotide sequence ID" value="NZ_BAAAGS010000008.1"/>
</dbReference>
<reference evidence="1 2" key="1">
    <citation type="journal article" date="2019" name="Int. J. Syst. Evol. Microbiol.">
        <title>The Global Catalogue of Microorganisms (GCM) 10K type strain sequencing project: providing services to taxonomists for standard genome sequencing and annotation.</title>
        <authorList>
            <consortium name="The Broad Institute Genomics Platform"/>
            <consortium name="The Broad Institute Genome Sequencing Center for Infectious Disease"/>
            <person name="Wu L."/>
            <person name="Ma J."/>
        </authorList>
    </citation>
    <scope>NUCLEOTIDE SEQUENCE [LARGE SCALE GENOMIC DNA]</scope>
    <source>
        <strain evidence="1 2">JCM 10303</strain>
    </source>
</reference>